<dbReference type="PANTHER" id="PTHR31286">
    <property type="entry name" value="GLYCINE-RICH CELL WALL STRUCTURAL PROTEIN 1.8-LIKE"/>
    <property type="match status" value="1"/>
</dbReference>
<evidence type="ECO:0008006" key="4">
    <source>
        <dbReference type="Google" id="ProtNLM"/>
    </source>
</evidence>
<evidence type="ECO:0000313" key="2">
    <source>
        <dbReference type="EMBL" id="KAF3566730.1"/>
    </source>
</evidence>
<gene>
    <name evidence="2" type="ORF">DY000_02016395</name>
</gene>
<feature type="compositionally biased region" description="Polar residues" evidence="1">
    <location>
        <begin position="299"/>
        <end position="310"/>
    </location>
</feature>
<evidence type="ECO:0000313" key="3">
    <source>
        <dbReference type="Proteomes" id="UP000266723"/>
    </source>
</evidence>
<feature type="region of interest" description="Disordered" evidence="1">
    <location>
        <begin position="1"/>
        <end position="38"/>
    </location>
</feature>
<dbReference type="InterPro" id="IPR040256">
    <property type="entry name" value="At4g02000-like"/>
</dbReference>
<feature type="compositionally biased region" description="Basic and acidic residues" evidence="1">
    <location>
        <begin position="244"/>
        <end position="253"/>
    </location>
</feature>
<dbReference type="PANTHER" id="PTHR31286:SF148">
    <property type="entry name" value="DUF4283 DOMAIN-CONTAINING PROTEIN"/>
    <property type="match status" value="1"/>
</dbReference>
<accession>A0ABQ7D6U2</accession>
<sequence length="622" mass="70057">MVSLDPIPPDAESLPPADGTIVEEQSSPWRKEQASDASSMDCETIEIVTGEASVQVPSVILTDPNILWKSFVVGYFIGDAPHAGPFMLQSTVIEKNMWVDLKEVPSHLFSHKRLNCVAGAAGCFVKLHPTTEKCVRLDVARVLVEVNLHKPLVERISFIDVDDSKVTVVVSYHWIPQRCTVCKKWGHKGGDYGSAAREVVHSLISDLEVFSGTDLLVPDQQAMDVGEVGQTIAEVDQVTASATTHKDVSRSDEEINGGMVDGRQKEVHDIPALDGSKKEWRNVGHSTQENRRSHKPSDGSESAITVSPSRFQPLADVDEEEISDDQGDFEEGELIENKEASLKTTRKAPKGSKQQMVNKSQKKRVASVRDLKFNMPHKHEVLRKWIHSENPTFGCLLETRVQHDKFHSIVTDALPGWNSIANYEYHHLGRIWFCWSDQETFSVFKYLADHNQYIPTVQRIWDSSPTLFHSSMALHLFHRKLKLLKSDIRALNRTQYGDITTKTREAYAVLCDRQNEELVHPSVDSFWIAAEALDRWNHLVQSRNAKNAIESLLSSSRKVVIDAADIKKETVDHFQRFLQTQQDTSLVSLEEVQALLSYRCSDSKVLDLVSPITASKSYKFKL</sequence>
<feature type="region of interest" description="Disordered" evidence="1">
    <location>
        <begin position="239"/>
        <end position="364"/>
    </location>
</feature>
<protein>
    <recommendedName>
        <fullName evidence="4">DUF4283 domain-containing protein</fullName>
    </recommendedName>
</protein>
<organism evidence="2 3">
    <name type="scientific">Brassica cretica</name>
    <name type="common">Mustard</name>
    <dbReference type="NCBI Taxonomy" id="69181"/>
    <lineage>
        <taxon>Eukaryota</taxon>
        <taxon>Viridiplantae</taxon>
        <taxon>Streptophyta</taxon>
        <taxon>Embryophyta</taxon>
        <taxon>Tracheophyta</taxon>
        <taxon>Spermatophyta</taxon>
        <taxon>Magnoliopsida</taxon>
        <taxon>eudicotyledons</taxon>
        <taxon>Gunneridae</taxon>
        <taxon>Pentapetalae</taxon>
        <taxon>rosids</taxon>
        <taxon>malvids</taxon>
        <taxon>Brassicales</taxon>
        <taxon>Brassicaceae</taxon>
        <taxon>Brassiceae</taxon>
        <taxon>Brassica</taxon>
    </lineage>
</organism>
<feature type="compositionally biased region" description="Acidic residues" evidence="1">
    <location>
        <begin position="316"/>
        <end position="334"/>
    </location>
</feature>
<evidence type="ECO:0000256" key="1">
    <source>
        <dbReference type="SAM" id="MobiDB-lite"/>
    </source>
</evidence>
<dbReference type="EMBL" id="QGKV02000759">
    <property type="protein sequence ID" value="KAF3566730.1"/>
    <property type="molecule type" value="Genomic_DNA"/>
</dbReference>
<proteinExistence type="predicted"/>
<reference evidence="2 3" key="1">
    <citation type="journal article" date="2020" name="BMC Genomics">
        <title>Intraspecific diversification of the crop wild relative Brassica cretica Lam. using demographic model selection.</title>
        <authorList>
            <person name="Kioukis A."/>
            <person name="Michalopoulou V.A."/>
            <person name="Briers L."/>
            <person name="Pirintsos S."/>
            <person name="Studholme D.J."/>
            <person name="Pavlidis P."/>
            <person name="Sarris P.F."/>
        </authorList>
    </citation>
    <scope>NUCLEOTIDE SEQUENCE [LARGE SCALE GENOMIC DNA]</scope>
    <source>
        <strain evidence="3">cv. PFS-1207/04</strain>
    </source>
</reference>
<name>A0ABQ7D6U2_BRACR</name>
<keyword evidence="3" id="KW-1185">Reference proteome</keyword>
<comment type="caution">
    <text evidence="2">The sequence shown here is derived from an EMBL/GenBank/DDBJ whole genome shotgun (WGS) entry which is preliminary data.</text>
</comment>
<dbReference type="Proteomes" id="UP000266723">
    <property type="component" value="Unassembled WGS sequence"/>
</dbReference>
<feature type="compositionally biased region" description="Basic and acidic residues" evidence="1">
    <location>
        <begin position="262"/>
        <end position="298"/>
    </location>
</feature>